<feature type="compositionally biased region" description="Basic residues" evidence="1">
    <location>
        <begin position="407"/>
        <end position="419"/>
    </location>
</feature>
<feature type="region of interest" description="Disordered" evidence="1">
    <location>
        <begin position="483"/>
        <end position="509"/>
    </location>
</feature>
<evidence type="ECO:0000313" key="3">
    <source>
        <dbReference type="Proteomes" id="UP000652219"/>
    </source>
</evidence>
<sequence length="671" mass="74903">PPKAAEQQKKRGRPPASKAEDASAQSPGAGDVEPNEASNEATEAAKPSRRGRKPKRTEAAPETEPEPEPEPEPSPPAKEMNPKKRGRRREEATEETAAKDDAEPAQQKQQRKRTVEREQEQSKEQEASTTEKPPRGKPSRKPAKAANEVDGAEAHDAAKKKRGRPGNSADQPAEDQTQEQPEPKPTKKKRGRPSLSKEVAPEEPRPAEEEAQPKKRGRKPREKAPEAEEPAEEEATAEAAPERRGRQPAADEPSPEGAEAPAKKKRGRPSLEIQTETQEAYQPEKKGQRGRKAKQPSPVAEEAPADKPTKRRRKKPFQDEEEPQEPSPDSQSRRPGRRKATDAPQRPEEQSSQARKSKKRPSGDAPAEQPPSKKRRRTSDDQQQQQQQPRPQQQQQQQRPKPVPRTVPKHRHIASRIRRIPRSTIEEKWSPLAPSSVSLISNLLRLSERPVLSRLAKDEKRQDHAVSAIRLVANDITKKISRGLPFPPAAAPARGGAASKKRNEDAGRAEELDFERVVDGVASLERQLDPLLHAVQLLKAEQELEERALEEDYETLRTLEANARSEARNFKDSLRKTHVLVPDQKAAAPREVDDAEFEFVPGNVGGSLFEDLEDDELRGLAGQVGNHMESMRNNLRQIEGVVPQIGRTRAALQHVLFKHLDQQTYENVLFG</sequence>
<keyword evidence="3" id="KW-1185">Reference proteome</keyword>
<dbReference type="PRINTS" id="PR00929">
    <property type="entry name" value="ATHOOK"/>
</dbReference>
<name>A0A8H6MLY2_9PEZI</name>
<dbReference type="GO" id="GO:0003677">
    <property type="term" value="F:DNA binding"/>
    <property type="evidence" value="ECO:0007669"/>
    <property type="project" value="InterPro"/>
</dbReference>
<feature type="compositionally biased region" description="Basic and acidic residues" evidence="1">
    <location>
        <begin position="199"/>
        <end position="213"/>
    </location>
</feature>
<evidence type="ECO:0000256" key="1">
    <source>
        <dbReference type="SAM" id="MobiDB-lite"/>
    </source>
</evidence>
<dbReference type="InterPro" id="IPR017956">
    <property type="entry name" value="AT_hook_DNA-bd_motif"/>
</dbReference>
<feature type="compositionally biased region" description="Basic and acidic residues" evidence="1">
    <location>
        <begin position="339"/>
        <end position="349"/>
    </location>
</feature>
<feature type="non-terminal residue" evidence="2">
    <location>
        <position position="671"/>
    </location>
</feature>
<feature type="compositionally biased region" description="Low complexity" evidence="1">
    <location>
        <begin position="382"/>
        <end position="400"/>
    </location>
</feature>
<proteinExistence type="predicted"/>
<dbReference type="EMBL" id="WIGN01000312">
    <property type="protein sequence ID" value="KAF6800176.1"/>
    <property type="molecule type" value="Genomic_DNA"/>
</dbReference>
<dbReference type="AlphaFoldDB" id="A0A8H6MLY2"/>
<dbReference type="InterPro" id="IPR025212">
    <property type="entry name" value="CAD_CENP-Q"/>
</dbReference>
<evidence type="ECO:0000313" key="2">
    <source>
        <dbReference type="EMBL" id="KAF6800176.1"/>
    </source>
</evidence>
<dbReference type="SMART" id="SM00384">
    <property type="entry name" value="AT_hook"/>
    <property type="match status" value="4"/>
</dbReference>
<comment type="caution">
    <text evidence="2">The sequence shown here is derived from an EMBL/GenBank/DDBJ whole genome shotgun (WGS) entry which is preliminary data.</text>
</comment>
<accession>A0A8H6MLY2</accession>
<organism evidence="2 3">
    <name type="scientific">Colletotrichum sojae</name>
    <dbReference type="NCBI Taxonomy" id="2175907"/>
    <lineage>
        <taxon>Eukaryota</taxon>
        <taxon>Fungi</taxon>
        <taxon>Dikarya</taxon>
        <taxon>Ascomycota</taxon>
        <taxon>Pezizomycotina</taxon>
        <taxon>Sordariomycetes</taxon>
        <taxon>Hypocreomycetidae</taxon>
        <taxon>Glomerellales</taxon>
        <taxon>Glomerellaceae</taxon>
        <taxon>Colletotrichum</taxon>
        <taxon>Colletotrichum orchidearum species complex</taxon>
    </lineage>
</organism>
<feature type="compositionally biased region" description="Basic and acidic residues" evidence="1">
    <location>
        <begin position="113"/>
        <end position="126"/>
    </location>
</feature>
<dbReference type="Proteomes" id="UP000652219">
    <property type="component" value="Unassembled WGS sequence"/>
</dbReference>
<protein>
    <submittedName>
        <fullName evidence="2">Kinetochore protein fta7</fullName>
    </submittedName>
</protein>
<reference evidence="2 3" key="1">
    <citation type="journal article" date="2020" name="Phytopathology">
        <title>Genome Sequence Resources of Colletotrichum truncatum, C. plurivorum, C. musicola, and C. sojae: Four Species Pathogenic to Soybean (Glycine max).</title>
        <authorList>
            <person name="Rogerio F."/>
            <person name="Boufleur T.R."/>
            <person name="Ciampi-Guillardi M."/>
            <person name="Sukno S.A."/>
            <person name="Thon M.R."/>
            <person name="Massola Junior N.S."/>
            <person name="Baroncelli R."/>
        </authorList>
    </citation>
    <scope>NUCLEOTIDE SEQUENCE [LARGE SCALE GENOMIC DNA]</scope>
    <source>
        <strain evidence="2 3">LFN0009</strain>
    </source>
</reference>
<dbReference type="Pfam" id="PF13094">
    <property type="entry name" value="CENP-Q"/>
    <property type="match status" value="1"/>
</dbReference>
<feature type="compositionally biased region" description="Basic and acidic residues" evidence="1">
    <location>
        <begin position="88"/>
        <end position="102"/>
    </location>
</feature>
<feature type="region of interest" description="Disordered" evidence="1">
    <location>
        <begin position="1"/>
        <end position="419"/>
    </location>
</feature>
<feature type="compositionally biased region" description="Acidic residues" evidence="1">
    <location>
        <begin position="61"/>
        <end position="71"/>
    </location>
</feature>
<feature type="compositionally biased region" description="Acidic residues" evidence="1">
    <location>
        <begin position="227"/>
        <end position="236"/>
    </location>
</feature>
<gene>
    <name evidence="2" type="ORF">CSOJ01_12332</name>
</gene>